<reference evidence="1" key="2">
    <citation type="journal article" date="2015" name="Fish Shellfish Immunol.">
        <title>Early steps in the European eel (Anguilla anguilla)-Vibrio vulnificus interaction in the gills: Role of the RtxA13 toxin.</title>
        <authorList>
            <person name="Callol A."/>
            <person name="Pajuelo D."/>
            <person name="Ebbesson L."/>
            <person name="Teles M."/>
            <person name="MacKenzie S."/>
            <person name="Amaro C."/>
        </authorList>
    </citation>
    <scope>NUCLEOTIDE SEQUENCE</scope>
</reference>
<evidence type="ECO:0000313" key="1">
    <source>
        <dbReference type="EMBL" id="JAH51790.1"/>
    </source>
</evidence>
<name>A0A0E9TFX3_ANGAN</name>
<reference evidence="1" key="1">
    <citation type="submission" date="2014-11" db="EMBL/GenBank/DDBJ databases">
        <authorList>
            <person name="Amaro Gonzalez C."/>
        </authorList>
    </citation>
    <scope>NUCLEOTIDE SEQUENCE</scope>
</reference>
<proteinExistence type="predicted"/>
<accession>A0A0E9TFX3</accession>
<organism evidence="1">
    <name type="scientific">Anguilla anguilla</name>
    <name type="common">European freshwater eel</name>
    <name type="synonym">Muraena anguilla</name>
    <dbReference type="NCBI Taxonomy" id="7936"/>
    <lineage>
        <taxon>Eukaryota</taxon>
        <taxon>Metazoa</taxon>
        <taxon>Chordata</taxon>
        <taxon>Craniata</taxon>
        <taxon>Vertebrata</taxon>
        <taxon>Euteleostomi</taxon>
        <taxon>Actinopterygii</taxon>
        <taxon>Neopterygii</taxon>
        <taxon>Teleostei</taxon>
        <taxon>Anguilliformes</taxon>
        <taxon>Anguillidae</taxon>
        <taxon>Anguilla</taxon>
    </lineage>
</organism>
<dbReference type="AlphaFoldDB" id="A0A0E9TFX3"/>
<dbReference type="EMBL" id="GBXM01056787">
    <property type="protein sequence ID" value="JAH51790.1"/>
    <property type="molecule type" value="Transcribed_RNA"/>
</dbReference>
<protein>
    <submittedName>
        <fullName evidence="1">Uncharacterized protein</fullName>
    </submittedName>
</protein>
<sequence>MSLTLTLSKYFAKHWETHIHWVSFLELLC</sequence>